<evidence type="ECO:0000259" key="2">
    <source>
        <dbReference type="Pfam" id="PF14534"/>
    </source>
</evidence>
<proteinExistence type="predicted"/>
<dbReference type="SUPFAM" id="SSF54427">
    <property type="entry name" value="NTF2-like"/>
    <property type="match status" value="1"/>
</dbReference>
<dbReference type="InterPro" id="IPR032710">
    <property type="entry name" value="NTF2-like_dom_sf"/>
</dbReference>
<dbReference type="InterPro" id="IPR018247">
    <property type="entry name" value="EF_Hand_1_Ca_BS"/>
</dbReference>
<protein>
    <recommendedName>
        <fullName evidence="2">DUF4440 domain-containing protein</fullName>
    </recommendedName>
</protein>
<dbReference type="PROSITE" id="PS00018">
    <property type="entry name" value="EF_HAND_1"/>
    <property type="match status" value="1"/>
</dbReference>
<feature type="domain" description="DUF4440" evidence="2">
    <location>
        <begin position="312"/>
        <end position="417"/>
    </location>
</feature>
<name>F4L4S1_HALH1</name>
<evidence type="ECO:0000313" key="4">
    <source>
        <dbReference type="Proteomes" id="UP000008461"/>
    </source>
</evidence>
<evidence type="ECO:0000313" key="3">
    <source>
        <dbReference type="EMBL" id="AEE53019.1"/>
    </source>
</evidence>
<evidence type="ECO:0000256" key="1">
    <source>
        <dbReference type="SAM" id="SignalP"/>
    </source>
</evidence>
<gene>
    <name evidence="3" type="ordered locus">Halhy_5193</name>
</gene>
<dbReference type="KEGG" id="hhy:Halhy_5193"/>
<feature type="signal peptide" evidence="1">
    <location>
        <begin position="1"/>
        <end position="19"/>
    </location>
</feature>
<dbReference type="InterPro" id="IPR027843">
    <property type="entry name" value="DUF4440"/>
</dbReference>
<dbReference type="STRING" id="760192.Halhy_5193"/>
<reference evidence="3 4" key="1">
    <citation type="journal article" date="2011" name="Stand. Genomic Sci.">
        <title>Complete genome sequence of Haliscomenobacter hydrossis type strain (O).</title>
        <authorList>
            <consortium name="US DOE Joint Genome Institute (JGI-PGF)"/>
            <person name="Daligault H."/>
            <person name="Lapidus A."/>
            <person name="Zeytun A."/>
            <person name="Nolan M."/>
            <person name="Lucas S."/>
            <person name="Del Rio T.G."/>
            <person name="Tice H."/>
            <person name="Cheng J.F."/>
            <person name="Tapia R."/>
            <person name="Han C."/>
            <person name="Goodwin L."/>
            <person name="Pitluck S."/>
            <person name="Liolios K."/>
            <person name="Pagani I."/>
            <person name="Ivanova N."/>
            <person name="Huntemann M."/>
            <person name="Mavromatis K."/>
            <person name="Mikhailova N."/>
            <person name="Pati A."/>
            <person name="Chen A."/>
            <person name="Palaniappan K."/>
            <person name="Land M."/>
            <person name="Hauser L."/>
            <person name="Brambilla E.M."/>
            <person name="Rohde M."/>
            <person name="Verbarg S."/>
            <person name="Goker M."/>
            <person name="Bristow J."/>
            <person name="Eisen J.A."/>
            <person name="Markowitz V."/>
            <person name="Hugenholtz P."/>
            <person name="Kyrpides N.C."/>
            <person name="Klenk H.P."/>
            <person name="Woyke T."/>
        </authorList>
    </citation>
    <scope>NUCLEOTIDE SEQUENCE [LARGE SCALE GENOMIC DNA]</scope>
    <source>
        <strain evidence="4">ATCC 27775 / DSM 1100 / LMG 10767 / O</strain>
    </source>
</reference>
<dbReference type="Pfam" id="PF14534">
    <property type="entry name" value="DUF4440"/>
    <property type="match status" value="1"/>
</dbReference>
<feature type="chain" id="PRO_5003312524" description="DUF4440 domain-containing protein" evidence="1">
    <location>
        <begin position="20"/>
        <end position="446"/>
    </location>
</feature>
<keyword evidence="4" id="KW-1185">Reference proteome</keyword>
<organism evidence="3 4">
    <name type="scientific">Haliscomenobacter hydrossis (strain ATCC 27775 / DSM 1100 / LMG 10767 / O)</name>
    <dbReference type="NCBI Taxonomy" id="760192"/>
    <lineage>
        <taxon>Bacteria</taxon>
        <taxon>Pseudomonadati</taxon>
        <taxon>Bacteroidota</taxon>
        <taxon>Saprospiria</taxon>
        <taxon>Saprospirales</taxon>
        <taxon>Haliscomenobacteraceae</taxon>
        <taxon>Haliscomenobacter</taxon>
    </lineage>
</organism>
<dbReference type="AlphaFoldDB" id="F4L4S1"/>
<dbReference type="HOGENOM" id="CLU_613603_0_0_10"/>
<dbReference type="Pfam" id="PF11138">
    <property type="entry name" value="DUF2911"/>
    <property type="match status" value="1"/>
</dbReference>
<reference key="2">
    <citation type="submission" date="2011-04" db="EMBL/GenBank/DDBJ databases">
        <title>Complete sequence of chromosome of Haliscomenobacter hydrossis DSM 1100.</title>
        <authorList>
            <consortium name="US DOE Joint Genome Institute (JGI-PGF)"/>
            <person name="Lucas S."/>
            <person name="Han J."/>
            <person name="Lapidus A."/>
            <person name="Bruce D."/>
            <person name="Goodwin L."/>
            <person name="Pitluck S."/>
            <person name="Peters L."/>
            <person name="Kyrpides N."/>
            <person name="Mavromatis K."/>
            <person name="Ivanova N."/>
            <person name="Ovchinnikova G."/>
            <person name="Pagani I."/>
            <person name="Daligault H."/>
            <person name="Detter J.C."/>
            <person name="Han C."/>
            <person name="Land M."/>
            <person name="Hauser L."/>
            <person name="Markowitz V."/>
            <person name="Cheng J.-F."/>
            <person name="Hugenholtz P."/>
            <person name="Woyke T."/>
            <person name="Wu D."/>
            <person name="Verbarg S."/>
            <person name="Frueling A."/>
            <person name="Brambilla E."/>
            <person name="Klenk H.-P."/>
            <person name="Eisen J.A."/>
        </authorList>
    </citation>
    <scope>NUCLEOTIDE SEQUENCE</scope>
    <source>
        <strain>DSM 1100</strain>
    </source>
</reference>
<dbReference type="RefSeq" id="WP_013767554.1">
    <property type="nucleotide sequence ID" value="NC_015510.1"/>
</dbReference>
<dbReference type="eggNOG" id="COG4319">
    <property type="taxonomic scope" value="Bacteria"/>
</dbReference>
<keyword evidence="1" id="KW-0732">Signal</keyword>
<dbReference type="Proteomes" id="UP000008461">
    <property type="component" value="Chromosome"/>
</dbReference>
<dbReference type="EMBL" id="CP002691">
    <property type="protein sequence ID" value="AEE53019.1"/>
    <property type="molecule type" value="Genomic_DNA"/>
</dbReference>
<accession>F4L4S1</accession>
<dbReference type="OrthoDB" id="195456at2"/>
<dbReference type="InterPro" id="IPR021314">
    <property type="entry name" value="DUF2911"/>
</dbReference>
<sequence length="446" mass="49962">MKKCILPLLLLCSMQLLQAQANLPQKSPKASVGYRVGLTDVSVQYHAPAARGRSIWGGIVPYGKVWRAGANNATTVSFSTSVILEGKTLAAGTYAFFLIPNETQRWTAVFNTDAKQWGAYIYSEAKDAARLNARVTELPNPVERLSYSIEDRSLEEGQIILVWGNKKIAVPFRVEVIPSALANYDSLIVKADAEQKWYYQAEAADLLIEAGKLKEAQKYLDESLKNGEHVWNLWKKAQWQAKSGDYKGAFATTEKIRNLAKTGNKEEKGVFGNMELDLLETEKRWRSAQDEIQAASNAQRDINRDIWIPFSEAYASNDADKYLALHTKDFIRANGNDKTSDDLAGYRKHVESSFAWAGEKGGRTTIEFRFFERIASASTASERGIYKYSYFPKEGTPNIGYGKFHVLLRKENGVWKILTDYDSSEGGKVGEADYKAAMAVDDFAKF</sequence>
<dbReference type="Gene3D" id="3.10.450.50">
    <property type="match status" value="1"/>
</dbReference>